<dbReference type="PANTHER" id="PTHR11042:SF189">
    <property type="entry name" value="PROTEIN KINASE DOMAIN-CONTAINING PROTEIN"/>
    <property type="match status" value="1"/>
</dbReference>
<feature type="compositionally biased region" description="Polar residues" evidence="6">
    <location>
        <begin position="468"/>
        <end position="481"/>
    </location>
</feature>
<comment type="similarity">
    <text evidence="5">Belongs to the protein kinase superfamily. Ser/Thr protein kinase family. GCN2 subfamily.</text>
</comment>
<feature type="compositionally biased region" description="Polar residues" evidence="6">
    <location>
        <begin position="889"/>
        <end position="900"/>
    </location>
</feature>
<name>A0A8H3TPS0_9TREE</name>
<feature type="compositionally biased region" description="Low complexity" evidence="6">
    <location>
        <begin position="868"/>
        <end position="887"/>
    </location>
</feature>
<evidence type="ECO:0000256" key="3">
    <source>
        <dbReference type="ARBA" id="ARBA00022777"/>
    </source>
</evidence>
<feature type="region of interest" description="Disordered" evidence="6">
    <location>
        <begin position="840"/>
        <end position="917"/>
    </location>
</feature>
<evidence type="ECO:0000256" key="2">
    <source>
        <dbReference type="ARBA" id="ARBA00022741"/>
    </source>
</evidence>
<dbReference type="PROSITE" id="PS00108">
    <property type="entry name" value="PROTEIN_KINASE_ST"/>
    <property type="match status" value="1"/>
</dbReference>
<feature type="region of interest" description="Disordered" evidence="6">
    <location>
        <begin position="273"/>
        <end position="336"/>
    </location>
</feature>
<feature type="compositionally biased region" description="Pro residues" evidence="6">
    <location>
        <begin position="323"/>
        <end position="334"/>
    </location>
</feature>
<evidence type="ECO:0000313" key="9">
    <source>
        <dbReference type="Proteomes" id="UP000620104"/>
    </source>
</evidence>
<feature type="compositionally biased region" description="Basic and acidic residues" evidence="6">
    <location>
        <begin position="64"/>
        <end position="73"/>
    </location>
</feature>
<dbReference type="InterPro" id="IPR050339">
    <property type="entry name" value="CC_SR_Kinase"/>
</dbReference>
<dbReference type="GO" id="GO:0005524">
    <property type="term" value="F:ATP binding"/>
    <property type="evidence" value="ECO:0007669"/>
    <property type="project" value="UniProtKB-KW"/>
</dbReference>
<comment type="caution">
    <text evidence="8">The sequence shown here is derived from an EMBL/GenBank/DDBJ whole genome shotgun (WGS) entry which is preliminary data.</text>
</comment>
<keyword evidence="9" id="KW-1185">Reference proteome</keyword>
<evidence type="ECO:0000256" key="6">
    <source>
        <dbReference type="SAM" id="MobiDB-lite"/>
    </source>
</evidence>
<dbReference type="SMART" id="SM00220">
    <property type="entry name" value="S_TKc"/>
    <property type="match status" value="1"/>
</dbReference>
<dbReference type="InterPro" id="IPR000719">
    <property type="entry name" value="Prot_kinase_dom"/>
</dbReference>
<feature type="compositionally biased region" description="Polar residues" evidence="6">
    <location>
        <begin position="516"/>
        <end position="525"/>
    </location>
</feature>
<protein>
    <recommendedName>
        <fullName evidence="7">Protein kinase domain-containing protein</fullName>
    </recommendedName>
</protein>
<dbReference type="InterPro" id="IPR008271">
    <property type="entry name" value="Ser/Thr_kinase_AS"/>
</dbReference>
<dbReference type="OrthoDB" id="5337378at2759"/>
<evidence type="ECO:0000256" key="1">
    <source>
        <dbReference type="ARBA" id="ARBA00022679"/>
    </source>
</evidence>
<dbReference type="GO" id="GO:0005634">
    <property type="term" value="C:nucleus"/>
    <property type="evidence" value="ECO:0007669"/>
    <property type="project" value="TreeGrafter"/>
</dbReference>
<evidence type="ECO:0000313" key="8">
    <source>
        <dbReference type="EMBL" id="GHJ84693.1"/>
    </source>
</evidence>
<dbReference type="FunFam" id="1.10.510.10:FF:000811">
    <property type="entry name" value="Cyclin-dependent kinase WEE1"/>
    <property type="match status" value="1"/>
</dbReference>
<dbReference type="PANTHER" id="PTHR11042">
    <property type="entry name" value="EUKARYOTIC TRANSLATION INITIATION FACTOR 2-ALPHA KINASE EIF2-ALPHA KINASE -RELATED"/>
    <property type="match status" value="1"/>
</dbReference>
<feature type="domain" description="Protein kinase" evidence="7">
    <location>
        <begin position="953"/>
        <end position="1228"/>
    </location>
</feature>
<dbReference type="Gene3D" id="1.10.510.10">
    <property type="entry name" value="Transferase(Phosphotransferase) domain 1"/>
    <property type="match status" value="1"/>
</dbReference>
<feature type="region of interest" description="Disordered" evidence="6">
    <location>
        <begin position="435"/>
        <end position="567"/>
    </location>
</feature>
<sequence length="1271" mass="136314">MSYQTQGPETRARSRYNAEHPLPDEISTKHVRPAMSRKSISAQKTRERTPTQHGDPIALMGRMRSPEKDRDVTTEDEEEDLIMVSVSPVRGKATSRLGVESDNVGGGNLFGARQKVIPRRPIKNQRNLSHSRNTSSEQERDTAASPELNTNMTCGMAQAAERLSLMETDGTDDPLALGPGVTNGTVDPFAMNSPIRHVPGHSRSLGKALLSRTRSGVEDDGGSSPDSVRRKGGSWIKRSKATTFSSAMLNPAAKRLETTDTSISSMDSIYADMNASTQGSPEGSHRRNTSEEDSLMMSSSPPAPDTPIHVRNASISSNNRPGPLRPGVPQPRFPPASTIKTHAWRVASMDGDYQASPFLSPKPQIPTTSQRNTAQEPIDIGDEKEEAVYTMSLNNVAEVPAYRRPSLPHADSLFGGTGLVSSKKTASMGELQHVGLGKENHAKRPSLGNSPARTGSLYGQGPNRSRKSVSGTSLHDQTQLPRANLPRSRAGSLSAWNNPHRRTTSGESSIPAVPSSLANMSNPMSRSHGLKSGLSDSFHAKSASLNHAKTGSTSSRTSRSNLGIGPCLNDDPVPRAFEEVKPLQTAFEAHEGQLVTRKYKTRDSGIGIQQDKPGGGLHSGTSKSNGPGILIPPSIKPVRPGILKRASSCGDERSSSSQPPERTPLEEPNPSSMWPTAFGFDFSRASLGSTAEEKPSMPDTPIKKGSFGAGAEAGAKAARVGHSISQPLLPTASLFSVMRPSVKSKSRASALPPQPTFTTTDPAGQTSSIVAVAASPVWTSMVGNSSSPISPSDPYGAPCSSPTVRVSLKGAGTVGTVERTASAIATSSGSVRMGVLRRLSSGGASGSEMSEDEGTPTKTSGMETSMLAPSARPATPTPASKAADATDVPGNSFTPMQMTNMRKPHHLPPDPSPLAPRHSLPQFVLNKGHKSQARRSTPGTVVSQGQDIFETNFVVLEVMGKGAFSQVVKVKDRGNDAVYAIKKARGVFEGVKDRVRHLEEVDILRHLSSRPHENVIHYVDAWEQNRQLFIQMELYLGTLGFFLEEFGRHFERLDEARSWKIARELADGLEHIHAMGVIHFDIKPANIMIDAKGTLKIGDFGLATRWPRLPAEAILEGSGLAGDAGNVTGFLRLSDREGDRVYMAPEMLHGQYSMAADIFSFGLVILEASTNICVPDGGAPWHALRENDFSVVDFSSLSPALIDLITRCMSADSTERPTSADIARHPILQRACIMGQAALTPEPQGWLERLLDQSQASMRSCMDISADVEMM</sequence>
<keyword evidence="3" id="KW-0418">Kinase</keyword>
<evidence type="ECO:0000259" key="7">
    <source>
        <dbReference type="PROSITE" id="PS50011"/>
    </source>
</evidence>
<evidence type="ECO:0000256" key="4">
    <source>
        <dbReference type="ARBA" id="ARBA00022840"/>
    </source>
</evidence>
<reference evidence="8" key="1">
    <citation type="submission" date="2020-07" db="EMBL/GenBank/DDBJ databases">
        <title>Draft Genome Sequence of a Deep-Sea Yeast, Naganishia (Cryptococcus) liquefaciens strain N6.</title>
        <authorList>
            <person name="Han Y.W."/>
            <person name="Kajitani R."/>
            <person name="Morimoto H."/>
            <person name="Parhat M."/>
            <person name="Tsubouchi H."/>
            <person name="Bakenova O."/>
            <person name="Ogata M."/>
            <person name="Argunhan B."/>
            <person name="Aoki R."/>
            <person name="Kajiwara S."/>
            <person name="Itoh T."/>
            <person name="Iwasaki H."/>
        </authorList>
    </citation>
    <scope>NUCLEOTIDE SEQUENCE</scope>
    <source>
        <strain evidence="8">N6</strain>
    </source>
</reference>
<feature type="region of interest" description="Disordered" evidence="6">
    <location>
        <begin position="113"/>
        <end position="148"/>
    </location>
</feature>
<keyword evidence="2" id="KW-0547">Nucleotide-binding</keyword>
<keyword evidence="1" id="KW-0808">Transferase</keyword>
<feature type="compositionally biased region" description="Polar residues" evidence="6">
    <location>
        <begin position="124"/>
        <end position="136"/>
    </location>
</feature>
<keyword evidence="4" id="KW-0067">ATP-binding</keyword>
<dbReference type="PROSITE" id="PS50011">
    <property type="entry name" value="PROTEIN_KINASE_DOM"/>
    <property type="match status" value="1"/>
</dbReference>
<evidence type="ECO:0000256" key="5">
    <source>
        <dbReference type="ARBA" id="ARBA00037982"/>
    </source>
</evidence>
<feature type="region of interest" description="Disordered" evidence="6">
    <location>
        <begin position="601"/>
        <end position="678"/>
    </location>
</feature>
<dbReference type="SUPFAM" id="SSF56112">
    <property type="entry name" value="Protein kinase-like (PK-like)"/>
    <property type="match status" value="1"/>
</dbReference>
<feature type="region of interest" description="Disordered" evidence="6">
    <location>
        <begin position="1"/>
        <end position="78"/>
    </location>
</feature>
<dbReference type="Gene3D" id="3.30.200.20">
    <property type="entry name" value="Phosphorylase Kinase, domain 1"/>
    <property type="match status" value="1"/>
</dbReference>
<proteinExistence type="inferred from homology"/>
<organism evidence="8 9">
    <name type="scientific">Naganishia liquefaciens</name>
    <dbReference type="NCBI Taxonomy" id="104408"/>
    <lineage>
        <taxon>Eukaryota</taxon>
        <taxon>Fungi</taxon>
        <taxon>Dikarya</taxon>
        <taxon>Basidiomycota</taxon>
        <taxon>Agaricomycotina</taxon>
        <taxon>Tremellomycetes</taxon>
        <taxon>Filobasidiales</taxon>
        <taxon>Filobasidiaceae</taxon>
        <taxon>Naganishia</taxon>
    </lineage>
</organism>
<dbReference type="InterPro" id="IPR011009">
    <property type="entry name" value="Kinase-like_dom_sf"/>
</dbReference>
<dbReference type="GO" id="GO:0005737">
    <property type="term" value="C:cytoplasm"/>
    <property type="evidence" value="ECO:0007669"/>
    <property type="project" value="TreeGrafter"/>
</dbReference>
<dbReference type="GO" id="GO:0004672">
    <property type="term" value="F:protein kinase activity"/>
    <property type="evidence" value="ECO:0007669"/>
    <property type="project" value="InterPro"/>
</dbReference>
<feature type="compositionally biased region" description="Basic and acidic residues" evidence="6">
    <location>
        <begin position="10"/>
        <end position="28"/>
    </location>
</feature>
<dbReference type="Pfam" id="PF00069">
    <property type="entry name" value="Pkinase"/>
    <property type="match status" value="1"/>
</dbReference>
<accession>A0A8H3TPS0</accession>
<dbReference type="EMBL" id="BLZA01000009">
    <property type="protein sequence ID" value="GHJ84693.1"/>
    <property type="molecule type" value="Genomic_DNA"/>
</dbReference>
<dbReference type="Proteomes" id="UP000620104">
    <property type="component" value="Unassembled WGS sequence"/>
</dbReference>
<gene>
    <name evidence="8" type="ORF">NliqN6_1095</name>
</gene>
<feature type="region of interest" description="Disordered" evidence="6">
    <location>
        <begin position="210"/>
        <end position="235"/>
    </location>
</feature>
<dbReference type="AlphaFoldDB" id="A0A8H3TPS0"/>